<evidence type="ECO:0000256" key="2">
    <source>
        <dbReference type="ARBA" id="ARBA00004777"/>
    </source>
</evidence>
<dbReference type="AlphaFoldDB" id="A0A6C1DQX7"/>
<dbReference type="UniPathway" id="UPA00193"/>
<dbReference type="OrthoDB" id="16284at2759"/>
<evidence type="ECO:0000256" key="7">
    <source>
        <dbReference type="ARBA" id="ARBA00023002"/>
    </source>
</evidence>
<evidence type="ECO:0000256" key="4">
    <source>
        <dbReference type="ARBA" id="ARBA00022630"/>
    </source>
</evidence>
<feature type="domain" description="MTHFR SAM-binding regulatory" evidence="9">
    <location>
        <begin position="313"/>
        <end position="587"/>
    </location>
</feature>
<evidence type="ECO:0000313" key="10">
    <source>
        <dbReference type="EMBL" id="QID79432.1"/>
    </source>
</evidence>
<dbReference type="Gene3D" id="3.20.20.220">
    <property type="match status" value="1"/>
</dbReference>
<dbReference type="EMBL" id="CP048988">
    <property type="protein sequence ID" value="QID79432.1"/>
    <property type="molecule type" value="Genomic_DNA"/>
</dbReference>
<dbReference type="CDD" id="cd00537">
    <property type="entry name" value="MTHFR"/>
    <property type="match status" value="1"/>
</dbReference>
<dbReference type="FunFam" id="3.20.20.220:FF:000002">
    <property type="entry name" value="Methylenetetrahydrofolate reductase"/>
    <property type="match status" value="1"/>
</dbReference>
<dbReference type="InterPro" id="IPR004621">
    <property type="entry name" value="Fadh2_euk"/>
</dbReference>
<comment type="cofactor">
    <cofactor evidence="1">
        <name>FAD</name>
        <dbReference type="ChEBI" id="CHEBI:57692"/>
    </cofactor>
</comment>
<dbReference type="GO" id="GO:0004489">
    <property type="term" value="F:methylenetetrahydrofolate reductase [NAD(P)H] activity"/>
    <property type="evidence" value="ECO:0007669"/>
    <property type="project" value="InterPro"/>
</dbReference>
<keyword evidence="5" id="KW-0274">FAD</keyword>
<keyword evidence="4" id="KW-0285">Flavoprotein</keyword>
<evidence type="ECO:0000256" key="1">
    <source>
        <dbReference type="ARBA" id="ARBA00001974"/>
    </source>
</evidence>
<gene>
    <name evidence="10" type="primary">MET13_1</name>
    <name evidence="10" type="ORF">GRS66_001696</name>
</gene>
<proteinExistence type="inferred from homology"/>
<evidence type="ECO:0000256" key="3">
    <source>
        <dbReference type="ARBA" id="ARBA00006743"/>
    </source>
</evidence>
<dbReference type="InterPro" id="IPR029041">
    <property type="entry name" value="FAD-linked_oxidoreductase-like"/>
</dbReference>
<keyword evidence="6" id="KW-0521">NADP</keyword>
<dbReference type="NCBIfam" id="TIGR00677">
    <property type="entry name" value="fadh2_euk"/>
    <property type="match status" value="1"/>
</dbReference>
<evidence type="ECO:0000256" key="6">
    <source>
        <dbReference type="ARBA" id="ARBA00022857"/>
    </source>
</evidence>
<reference evidence="10 11" key="1">
    <citation type="journal article" date="2019" name="BMC Genomics">
        <title>Chromosome level assembly and comparative genome analysis confirm lager-brewing yeasts originated from a single hybridization.</title>
        <authorList>
            <person name="Salazar A.N."/>
            <person name="Gorter de Vries A.R."/>
            <person name="van den Broek M."/>
            <person name="Brouwers N."/>
            <person name="de la Torre Cortes P."/>
            <person name="Kuijpers N.G.A."/>
            <person name="Daran J.G."/>
            <person name="Abeel T."/>
        </authorList>
    </citation>
    <scope>NUCLEOTIDE SEQUENCE [LARGE SCALE GENOMIC DNA]</scope>
    <source>
        <strain evidence="10 11">CBS 1483</strain>
    </source>
</reference>
<dbReference type="PANTHER" id="PTHR45754">
    <property type="entry name" value="METHYLENETETRAHYDROFOLATE REDUCTASE"/>
    <property type="match status" value="1"/>
</dbReference>
<dbReference type="GO" id="GO:0005829">
    <property type="term" value="C:cytosol"/>
    <property type="evidence" value="ECO:0007669"/>
    <property type="project" value="TreeGrafter"/>
</dbReference>
<protein>
    <submittedName>
        <fullName evidence="10">Methylenetetrahydrofolate reductase (NAD(P)H) met13</fullName>
    </submittedName>
</protein>
<evidence type="ECO:0000256" key="5">
    <source>
        <dbReference type="ARBA" id="ARBA00022827"/>
    </source>
</evidence>
<accession>A0A6C1DQX7</accession>
<comment type="similarity">
    <text evidence="3">Belongs to the methylenetetrahydrofolate reductase family.</text>
</comment>
<dbReference type="Proteomes" id="UP000501346">
    <property type="component" value="Chromosome ScVII"/>
</dbReference>
<evidence type="ECO:0000256" key="8">
    <source>
        <dbReference type="RuleBase" id="RU004254"/>
    </source>
</evidence>
<keyword evidence="7" id="KW-0560">Oxidoreductase</keyword>
<dbReference type="PANTHER" id="PTHR45754:SF3">
    <property type="entry name" value="METHYLENETETRAHYDROFOLATE REDUCTASE (NADPH)"/>
    <property type="match status" value="1"/>
</dbReference>
<dbReference type="Pfam" id="PF02219">
    <property type="entry name" value="MTHFR"/>
    <property type="match status" value="1"/>
</dbReference>
<name>A0A6C1DQX7_SACPS</name>
<sequence length="600" mass="68530">MKITEKLEQHRQTSGKPTYSFEYFVPKTTQGVQNLYDRMDRMYEASLPQFIDITWNAGGGRLSHLSTDLVATAQSVLGLETCMHLTCTNMPISMIDDALENAYHSGCQNILALRGDPPRDAENWTPVEGGFQYAKDLIKYIKSKYGDHFAIGVAGYPECHPELPNKDVKLDLEYLKQKIDAGGDFIITQMFYDVDNFINWCSQVRAAGMDVPIIPGIMPITTYAAFLRRAQWGQISIPQHFSSRLDPIKDDDELVRDIGTNLIVEMCQKLLDSGYVSHLHIYTMNLEKAPLMILERLNILPTESEFNAHPLAVLPWRKSLNPKRKNEEVRPIFWKRRPYSYVARTSQWAVDEFPNGRFGDSSSPAFGDLDLCGSDLIRQSANKCLELWSAPTSINDVAFLVINYLNGNLKCLPWSDIPINDEINPIKAHLIELNQHSIITINSQPQVNGIRSNDKIHGWGPKDGYVYQKQYLEFMLPKTKLPKLIDTLKNNEFLTYFAIDSQGDLLSNHPDNSKSNAVTWGIFPGREILQPTIVEKISFLAWKEEFYHILNEWKLNMNKYDKPHSAQFIQSLIDDYCLVNIVDNDYISPDDQIHSILLSL</sequence>
<dbReference type="SUPFAM" id="SSF51730">
    <property type="entry name" value="FAD-linked oxidoreductase"/>
    <property type="match status" value="1"/>
</dbReference>
<dbReference type="GO" id="GO:0071949">
    <property type="term" value="F:FAD binding"/>
    <property type="evidence" value="ECO:0007669"/>
    <property type="project" value="TreeGrafter"/>
</dbReference>
<keyword evidence="11" id="KW-1185">Reference proteome</keyword>
<evidence type="ECO:0000313" key="11">
    <source>
        <dbReference type="Proteomes" id="UP000501346"/>
    </source>
</evidence>
<organism evidence="10 11">
    <name type="scientific">Saccharomyces pastorianus</name>
    <name type="common">Lager yeast</name>
    <name type="synonym">Saccharomyces cerevisiae x Saccharomyces eubayanus</name>
    <dbReference type="NCBI Taxonomy" id="27292"/>
    <lineage>
        <taxon>Eukaryota</taxon>
        <taxon>Fungi</taxon>
        <taxon>Dikarya</taxon>
        <taxon>Ascomycota</taxon>
        <taxon>Saccharomycotina</taxon>
        <taxon>Saccharomycetes</taxon>
        <taxon>Saccharomycetales</taxon>
        <taxon>Saccharomycetaceae</taxon>
        <taxon>Saccharomyces</taxon>
    </lineage>
</organism>
<dbReference type="GO" id="GO:0035999">
    <property type="term" value="P:tetrahydrofolate interconversion"/>
    <property type="evidence" value="ECO:0007669"/>
    <property type="project" value="UniProtKB-UniPathway"/>
</dbReference>
<dbReference type="Pfam" id="PF21895">
    <property type="entry name" value="MTHFR_C"/>
    <property type="match status" value="1"/>
</dbReference>
<evidence type="ECO:0000259" key="9">
    <source>
        <dbReference type="Pfam" id="PF21895"/>
    </source>
</evidence>
<comment type="pathway">
    <text evidence="2 8">One-carbon metabolism; tetrahydrofolate interconversion.</text>
</comment>
<dbReference type="InterPro" id="IPR003171">
    <property type="entry name" value="Mehydrof_redctse-like"/>
</dbReference>
<dbReference type="GO" id="GO:0009086">
    <property type="term" value="P:methionine biosynthetic process"/>
    <property type="evidence" value="ECO:0007669"/>
    <property type="project" value="TreeGrafter"/>
</dbReference>
<dbReference type="InterPro" id="IPR053806">
    <property type="entry name" value="MTHFR_C"/>
</dbReference>